<dbReference type="EMBL" id="MIGC01001067">
    <property type="protein sequence ID" value="PHJ23603.1"/>
    <property type="molecule type" value="Genomic_DNA"/>
</dbReference>
<dbReference type="Proteomes" id="UP000221165">
    <property type="component" value="Unassembled WGS sequence"/>
</dbReference>
<dbReference type="RefSeq" id="XP_067925278.1">
    <property type="nucleotide sequence ID" value="XM_068062747.1"/>
</dbReference>
<gene>
    <name evidence="1" type="ORF">CSUI_002547</name>
</gene>
<dbReference type="VEuPathDB" id="ToxoDB:CSUI_002547"/>
<reference evidence="1 2" key="1">
    <citation type="journal article" date="2017" name="Int. J. Parasitol.">
        <title>The genome of the protozoan parasite Cystoisospora suis and a reverse vaccinology approach to identify vaccine candidates.</title>
        <authorList>
            <person name="Palmieri N."/>
            <person name="Shrestha A."/>
            <person name="Ruttkowski B."/>
            <person name="Beck T."/>
            <person name="Vogl C."/>
            <person name="Tomley F."/>
            <person name="Blake D.P."/>
            <person name="Joachim A."/>
        </authorList>
    </citation>
    <scope>NUCLEOTIDE SEQUENCE [LARGE SCALE GENOMIC DNA]</scope>
    <source>
        <strain evidence="1 2">Wien I</strain>
    </source>
</reference>
<dbReference type="AlphaFoldDB" id="A0A2C6L8U9"/>
<protein>
    <submittedName>
        <fullName evidence="1">Uncharacterized protein</fullName>
    </submittedName>
</protein>
<organism evidence="1 2">
    <name type="scientific">Cystoisospora suis</name>
    <dbReference type="NCBI Taxonomy" id="483139"/>
    <lineage>
        <taxon>Eukaryota</taxon>
        <taxon>Sar</taxon>
        <taxon>Alveolata</taxon>
        <taxon>Apicomplexa</taxon>
        <taxon>Conoidasida</taxon>
        <taxon>Coccidia</taxon>
        <taxon>Eucoccidiorida</taxon>
        <taxon>Eimeriorina</taxon>
        <taxon>Sarcocystidae</taxon>
        <taxon>Cystoisospora</taxon>
    </lineage>
</organism>
<proteinExistence type="predicted"/>
<sequence length="146" mass="16303">MDGFLCSIPLFFSPSFLVKAAVRDKRSGAGSDTGHGSSSTGTSNCCIKWFYVARKTRDQLNYKSQSSRLVPALSCMIISCGCFFGLFSHFYENVWPQGLVVNFSFPTWGMTVRLAHLYLELRNVCDLADFFPFGSGDKRCLQSIHV</sequence>
<evidence type="ECO:0000313" key="2">
    <source>
        <dbReference type="Proteomes" id="UP000221165"/>
    </source>
</evidence>
<comment type="caution">
    <text evidence="1">The sequence shown here is derived from an EMBL/GenBank/DDBJ whole genome shotgun (WGS) entry which is preliminary data.</text>
</comment>
<keyword evidence="2" id="KW-1185">Reference proteome</keyword>
<evidence type="ECO:0000313" key="1">
    <source>
        <dbReference type="EMBL" id="PHJ23603.1"/>
    </source>
</evidence>
<name>A0A2C6L8U9_9APIC</name>
<dbReference type="GeneID" id="94425958"/>
<accession>A0A2C6L8U9</accession>